<organism evidence="1 2">
    <name type="scientific">Rubellimicrobium rubrum</name>
    <dbReference type="NCBI Taxonomy" id="2585369"/>
    <lineage>
        <taxon>Bacteria</taxon>
        <taxon>Pseudomonadati</taxon>
        <taxon>Pseudomonadota</taxon>
        <taxon>Alphaproteobacteria</taxon>
        <taxon>Rhodobacterales</taxon>
        <taxon>Roseobacteraceae</taxon>
        <taxon>Rubellimicrobium</taxon>
    </lineage>
</organism>
<name>A0A5C4N5W4_9RHOB</name>
<keyword evidence="2" id="KW-1185">Reference proteome</keyword>
<dbReference type="Proteomes" id="UP000305887">
    <property type="component" value="Unassembled WGS sequence"/>
</dbReference>
<protein>
    <recommendedName>
        <fullName evidence="3">Nuclear transport factor 2 family protein</fullName>
    </recommendedName>
</protein>
<evidence type="ECO:0000313" key="2">
    <source>
        <dbReference type="Proteomes" id="UP000305887"/>
    </source>
</evidence>
<comment type="caution">
    <text evidence="1">The sequence shown here is derived from an EMBL/GenBank/DDBJ whole genome shotgun (WGS) entry which is preliminary data.</text>
</comment>
<dbReference type="OrthoDB" id="7855130at2"/>
<proteinExistence type="predicted"/>
<evidence type="ECO:0008006" key="3">
    <source>
        <dbReference type="Google" id="ProtNLM"/>
    </source>
</evidence>
<dbReference type="EMBL" id="VDFU01000003">
    <property type="protein sequence ID" value="TNC52039.1"/>
    <property type="molecule type" value="Genomic_DNA"/>
</dbReference>
<evidence type="ECO:0000313" key="1">
    <source>
        <dbReference type="EMBL" id="TNC52039.1"/>
    </source>
</evidence>
<accession>A0A5C4N5W4</accession>
<gene>
    <name evidence="1" type="ORF">FHG66_04370</name>
</gene>
<dbReference type="AlphaFoldDB" id="A0A5C4N5W4"/>
<reference evidence="1 2" key="1">
    <citation type="submission" date="2019-06" db="EMBL/GenBank/DDBJ databases">
        <title>YIM 131921 draft genome.</title>
        <authorList>
            <person name="Jiang L."/>
        </authorList>
    </citation>
    <scope>NUCLEOTIDE SEQUENCE [LARGE SCALE GENOMIC DNA]</scope>
    <source>
        <strain evidence="1 2">YIM 131921</strain>
    </source>
</reference>
<sequence length="142" mass="16077">MAAASIRPLAVTPLFVRLGELFVKGRLDEMSRHFAFPCPIEIEGGLVVIRTPKVLEAFLATRRSSALLAGMTQMTPRIAAIEMPRKGRFRVWLRWEYIFEDVCLPDEYGSVYYLAQKPWGELMIEMVDSVRVPPYAAQAQSA</sequence>